<dbReference type="AlphaFoldDB" id="A0AAV4ASL4"/>
<evidence type="ECO:0000256" key="4">
    <source>
        <dbReference type="ARBA" id="ARBA00006739"/>
    </source>
</evidence>
<comment type="caution">
    <text evidence="12">The sequence shown here is derived from an EMBL/GenBank/DDBJ whole genome shotgun (WGS) entry which is preliminary data.</text>
</comment>
<keyword evidence="10 11" id="KW-0472">Membrane</keyword>
<name>A0AAV4ASL4_9GAST</name>
<comment type="pathway">
    <text evidence="2">Lipid metabolism; sphingolipid metabolism.</text>
</comment>
<feature type="transmembrane region" description="Helical" evidence="11">
    <location>
        <begin position="268"/>
        <end position="287"/>
    </location>
</feature>
<reference evidence="12 13" key="1">
    <citation type="journal article" date="2021" name="Elife">
        <title>Chloroplast acquisition without the gene transfer in kleptoplastic sea slugs, Plakobranchus ocellatus.</title>
        <authorList>
            <person name="Maeda T."/>
            <person name="Takahashi S."/>
            <person name="Yoshida T."/>
            <person name="Shimamura S."/>
            <person name="Takaki Y."/>
            <person name="Nagai Y."/>
            <person name="Toyoda A."/>
            <person name="Suzuki Y."/>
            <person name="Arimoto A."/>
            <person name="Ishii H."/>
            <person name="Satoh N."/>
            <person name="Nishiyama T."/>
            <person name="Hasebe M."/>
            <person name="Maruyama T."/>
            <person name="Minagawa J."/>
            <person name="Obokata J."/>
            <person name="Shigenobu S."/>
        </authorList>
    </citation>
    <scope>NUCLEOTIDE SEQUENCE [LARGE SCALE GENOMIC DNA]</scope>
</reference>
<evidence type="ECO:0000256" key="11">
    <source>
        <dbReference type="SAM" id="Phobius"/>
    </source>
</evidence>
<evidence type="ECO:0000256" key="8">
    <source>
        <dbReference type="ARBA" id="ARBA00022692"/>
    </source>
</evidence>
<keyword evidence="8 11" id="KW-0812">Transmembrane</keyword>
<dbReference type="InterPro" id="IPR025993">
    <property type="entry name" value="Ceramide_glucosylTrfase"/>
</dbReference>
<comment type="similarity">
    <text evidence="4">Belongs to the glycosyltransferase 2 family.</text>
</comment>
<keyword evidence="6" id="KW-0328">Glycosyltransferase</keyword>
<accession>A0AAV4ASL4</accession>
<evidence type="ECO:0000256" key="9">
    <source>
        <dbReference type="ARBA" id="ARBA00022989"/>
    </source>
</evidence>
<gene>
    <name evidence="12" type="ORF">PoB_004061600</name>
</gene>
<evidence type="ECO:0000256" key="2">
    <source>
        <dbReference type="ARBA" id="ARBA00004760"/>
    </source>
</evidence>
<comment type="pathway">
    <text evidence="3">Sphingolipid metabolism.</text>
</comment>
<evidence type="ECO:0000256" key="5">
    <source>
        <dbReference type="ARBA" id="ARBA00012699"/>
    </source>
</evidence>
<keyword evidence="9 11" id="KW-1133">Transmembrane helix</keyword>
<dbReference type="EMBL" id="BLXT01004526">
    <property type="protein sequence ID" value="GFO14111.1"/>
    <property type="molecule type" value="Genomic_DNA"/>
</dbReference>
<dbReference type="PANTHER" id="PTHR12726:SF0">
    <property type="entry name" value="CERAMIDE GLUCOSYLTRANSFERASE"/>
    <property type="match status" value="1"/>
</dbReference>
<evidence type="ECO:0000313" key="12">
    <source>
        <dbReference type="EMBL" id="GFO14111.1"/>
    </source>
</evidence>
<dbReference type="EC" id="2.4.1.80" evidence="5"/>
<dbReference type="GO" id="GO:0006679">
    <property type="term" value="P:glucosylceramide biosynthetic process"/>
    <property type="evidence" value="ECO:0007669"/>
    <property type="project" value="TreeGrafter"/>
</dbReference>
<evidence type="ECO:0000256" key="1">
    <source>
        <dbReference type="ARBA" id="ARBA00004141"/>
    </source>
</evidence>
<evidence type="ECO:0000256" key="7">
    <source>
        <dbReference type="ARBA" id="ARBA00022679"/>
    </source>
</evidence>
<dbReference type="Gene3D" id="3.90.550.10">
    <property type="entry name" value="Spore Coat Polysaccharide Biosynthesis Protein SpsA, Chain A"/>
    <property type="match status" value="1"/>
</dbReference>
<keyword evidence="13" id="KW-1185">Reference proteome</keyword>
<comment type="subcellular location">
    <subcellularLocation>
        <location evidence="1">Membrane</location>
        <topology evidence="1">Multi-pass membrane protein</topology>
    </subcellularLocation>
</comment>
<evidence type="ECO:0000313" key="13">
    <source>
        <dbReference type="Proteomes" id="UP000735302"/>
    </source>
</evidence>
<dbReference type="GO" id="GO:0008120">
    <property type="term" value="F:ceramide glucosyltransferase activity"/>
    <property type="evidence" value="ECO:0007669"/>
    <property type="project" value="UniProtKB-EC"/>
</dbReference>
<sequence length="433" mass="48908">MWDLDTSDTLSYVVFVVASAALLIYVSMMVFMVVTVVARTGDRQGNLMLAPLSKTAVAYFTIHPVFIIKSLHSLQPFKVVNFTLYCHSVFKDHYHPMSVTSCCSKLLLHKPTNQHELGDVVPGVSIIKPLMGVDPLLEHNLESHFKLSYPKFELLFCFHAHDDPAIQVVERLHERYPAVDVKIFIGGTNGIINPMVQNMAPAYASAQYEYVWISSSRIEASNEIIYDMAGKLQKHNVSLVHQIPFTTDSPGFGSSVEKIYFGSAMTRFYVSFNVLGLCCVTGMSYIFKKSLLDQANGLAWFGRYLAEDFFLTRALHESWMEWLGNDLGQMLLFLWKDDSVVCSLGSSVWQGGDGWLCLQFLHVKMLVKQQFVILCTEWSGMLEGKRSRGKQREKLIEGLTDRLKAGKSLEAIEATKDRKKWRTMIANAVKQGT</sequence>
<dbReference type="InterPro" id="IPR029044">
    <property type="entry name" value="Nucleotide-diphossugar_trans"/>
</dbReference>
<dbReference type="Proteomes" id="UP000735302">
    <property type="component" value="Unassembled WGS sequence"/>
</dbReference>
<dbReference type="GO" id="GO:0016020">
    <property type="term" value="C:membrane"/>
    <property type="evidence" value="ECO:0007669"/>
    <property type="project" value="UniProtKB-SubCell"/>
</dbReference>
<feature type="transmembrane region" description="Helical" evidence="11">
    <location>
        <begin position="12"/>
        <end position="38"/>
    </location>
</feature>
<organism evidence="12 13">
    <name type="scientific">Plakobranchus ocellatus</name>
    <dbReference type="NCBI Taxonomy" id="259542"/>
    <lineage>
        <taxon>Eukaryota</taxon>
        <taxon>Metazoa</taxon>
        <taxon>Spiralia</taxon>
        <taxon>Lophotrochozoa</taxon>
        <taxon>Mollusca</taxon>
        <taxon>Gastropoda</taxon>
        <taxon>Heterobranchia</taxon>
        <taxon>Euthyneura</taxon>
        <taxon>Panpulmonata</taxon>
        <taxon>Sacoglossa</taxon>
        <taxon>Placobranchoidea</taxon>
        <taxon>Plakobranchidae</taxon>
        <taxon>Plakobranchus</taxon>
    </lineage>
</organism>
<dbReference type="SUPFAM" id="SSF53448">
    <property type="entry name" value="Nucleotide-diphospho-sugar transferases"/>
    <property type="match status" value="1"/>
</dbReference>
<keyword evidence="7" id="KW-0808">Transferase</keyword>
<evidence type="ECO:0000256" key="10">
    <source>
        <dbReference type="ARBA" id="ARBA00023136"/>
    </source>
</evidence>
<evidence type="ECO:0000256" key="6">
    <source>
        <dbReference type="ARBA" id="ARBA00022676"/>
    </source>
</evidence>
<dbReference type="PANTHER" id="PTHR12726">
    <property type="entry name" value="CERAMIDE GLUCOSYLTRANSFERASE"/>
    <property type="match status" value="1"/>
</dbReference>
<dbReference type="Pfam" id="PF13506">
    <property type="entry name" value="Glyco_transf_21"/>
    <property type="match status" value="1"/>
</dbReference>
<evidence type="ECO:0000256" key="3">
    <source>
        <dbReference type="ARBA" id="ARBA00004991"/>
    </source>
</evidence>
<protein>
    <recommendedName>
        <fullName evidence="5">ceramide glucosyltransferase</fullName>
        <ecNumber evidence="5">2.4.1.80</ecNumber>
    </recommendedName>
</protein>
<proteinExistence type="inferred from homology"/>